<proteinExistence type="predicted"/>
<dbReference type="Pfam" id="PF08241">
    <property type="entry name" value="Methyltransf_11"/>
    <property type="match status" value="1"/>
</dbReference>
<reference evidence="2 3" key="1">
    <citation type="submission" date="2016-03" db="EMBL/GenBank/DDBJ databases">
        <authorList>
            <person name="Sant'Anna F.H."/>
            <person name="Ambrosini A."/>
            <person name="Souza R."/>
            <person name="Bach E."/>
            <person name="Fernandes G."/>
            <person name="Balsanelli E."/>
            <person name="Baura V.A."/>
            <person name="Souza E.M."/>
            <person name="Passaglia L."/>
        </authorList>
    </citation>
    <scope>NUCLEOTIDE SEQUENCE [LARGE SCALE GENOMIC DNA]</scope>
    <source>
        <strain evidence="2 3">P26E</strain>
    </source>
</reference>
<name>A0ABX3EF10_9BACL</name>
<dbReference type="InterPro" id="IPR013216">
    <property type="entry name" value="Methyltransf_11"/>
</dbReference>
<dbReference type="RefSeq" id="WP_167374796.1">
    <property type="nucleotide sequence ID" value="NZ_LVWI01000114.1"/>
</dbReference>
<organism evidence="2 3">
    <name type="scientific">Paenibacillus helianthi</name>
    <dbReference type="NCBI Taxonomy" id="1349432"/>
    <lineage>
        <taxon>Bacteria</taxon>
        <taxon>Bacillati</taxon>
        <taxon>Bacillota</taxon>
        <taxon>Bacilli</taxon>
        <taxon>Bacillales</taxon>
        <taxon>Paenibacillaceae</taxon>
        <taxon>Paenibacillus</taxon>
    </lineage>
</organism>
<dbReference type="CDD" id="cd02440">
    <property type="entry name" value="AdoMet_MTases"/>
    <property type="match status" value="1"/>
</dbReference>
<dbReference type="PANTHER" id="PTHR43861">
    <property type="entry name" value="TRANS-ACONITATE 2-METHYLTRANSFERASE-RELATED"/>
    <property type="match status" value="1"/>
</dbReference>
<dbReference type="SUPFAM" id="SSF53335">
    <property type="entry name" value="S-adenosyl-L-methionine-dependent methyltransferases"/>
    <property type="match status" value="1"/>
</dbReference>
<dbReference type="Gene3D" id="3.40.50.150">
    <property type="entry name" value="Vaccinia Virus protein VP39"/>
    <property type="match status" value="1"/>
</dbReference>
<sequence>MTMNERKEAEKEQFNTLAAVWSNSEEAIGQAEKVVAALGIQSGQSLMDVASGSGVILHALKKRQIAPRRYLAMDISPGMLEELRRSFPEAETDCADFESPLAYHPGFDHVLIYNSIPHFSNLDMLFANAQRSLLPGGTFVIAHSRTRQGLKEHHQRIGYISEREPIPANEELSRLAAQYAFDQVVTSDDEFFYFSCRSRR</sequence>
<protein>
    <recommendedName>
        <fullName evidence="1">Methyltransferase type 11 domain-containing protein</fullName>
    </recommendedName>
</protein>
<accession>A0ABX3EF10</accession>
<comment type="caution">
    <text evidence="2">The sequence shown here is derived from an EMBL/GenBank/DDBJ whole genome shotgun (WGS) entry which is preliminary data.</text>
</comment>
<evidence type="ECO:0000259" key="1">
    <source>
        <dbReference type="Pfam" id="PF08241"/>
    </source>
</evidence>
<dbReference type="EMBL" id="LVWI01000114">
    <property type="protein sequence ID" value="OKP76634.1"/>
    <property type="molecule type" value="Genomic_DNA"/>
</dbReference>
<evidence type="ECO:0000313" key="3">
    <source>
        <dbReference type="Proteomes" id="UP000186058"/>
    </source>
</evidence>
<keyword evidence="3" id="KW-1185">Reference proteome</keyword>
<dbReference type="Proteomes" id="UP000186058">
    <property type="component" value="Unassembled WGS sequence"/>
</dbReference>
<evidence type="ECO:0000313" key="2">
    <source>
        <dbReference type="EMBL" id="OKP76634.1"/>
    </source>
</evidence>
<feature type="domain" description="Methyltransferase type 11" evidence="1">
    <location>
        <begin position="48"/>
        <end position="141"/>
    </location>
</feature>
<gene>
    <name evidence="2" type="ORF">A3844_30670</name>
</gene>
<dbReference type="InterPro" id="IPR029063">
    <property type="entry name" value="SAM-dependent_MTases_sf"/>
</dbReference>